<keyword evidence="4 5" id="KW-0119">Carbohydrate metabolism</keyword>
<dbReference type="NCBIfam" id="TIGR00221">
    <property type="entry name" value="nagA"/>
    <property type="match status" value="1"/>
</dbReference>
<feature type="active site" description="Proton donor/acceptor" evidence="6">
    <location>
        <position position="268"/>
    </location>
</feature>
<dbReference type="Proteomes" id="UP000601768">
    <property type="component" value="Unassembled WGS sequence"/>
</dbReference>
<reference evidence="10" key="1">
    <citation type="journal article" date="2018" name="Int. J. Syst. Evol. Microbiol.">
        <title>Neptunicella marina gen. nov., sp. nov., isolated from surface seawater.</title>
        <authorList>
            <person name="Liu X."/>
            <person name="Lai Q."/>
            <person name="Du Y."/>
            <person name="Zhang X."/>
            <person name="Liu Z."/>
            <person name="Sun F."/>
            <person name="Shao Z."/>
        </authorList>
    </citation>
    <scope>NUCLEOTIDE SEQUENCE</scope>
    <source>
        <strain evidence="10">S27-2</strain>
    </source>
</reference>
<keyword evidence="3 5" id="KW-0378">Hydrolase</keyword>
<feature type="binding site" evidence="7">
    <location>
        <position position="221"/>
    </location>
    <ligand>
        <name>substrate</name>
    </ligand>
</feature>
<dbReference type="Gene3D" id="2.30.40.10">
    <property type="entry name" value="Urease, subunit C, domain 1"/>
    <property type="match status" value="1"/>
</dbReference>
<accession>A0A8J6IQ70</accession>
<dbReference type="InterPro" id="IPR006680">
    <property type="entry name" value="Amidohydro-rel"/>
</dbReference>
<name>A0A8J6IQ70_9ALTE</name>
<feature type="binding site" evidence="8">
    <location>
        <position position="189"/>
    </location>
    <ligand>
        <name>Zn(2+)</name>
        <dbReference type="ChEBI" id="CHEBI:29105"/>
    </ligand>
</feature>
<evidence type="ECO:0000313" key="11">
    <source>
        <dbReference type="Proteomes" id="UP000601768"/>
    </source>
</evidence>
<dbReference type="InterPro" id="IPR032466">
    <property type="entry name" value="Metal_Hydrolase"/>
</dbReference>
<evidence type="ECO:0000256" key="5">
    <source>
        <dbReference type="PIRNR" id="PIRNR038994"/>
    </source>
</evidence>
<proteinExistence type="inferred from homology"/>
<dbReference type="PIRSF" id="PIRSF038994">
    <property type="entry name" value="NagA"/>
    <property type="match status" value="1"/>
</dbReference>
<reference evidence="10" key="2">
    <citation type="submission" date="2020-08" db="EMBL/GenBank/DDBJ databases">
        <authorList>
            <person name="Lai Q."/>
        </authorList>
    </citation>
    <scope>NUCLEOTIDE SEQUENCE</scope>
    <source>
        <strain evidence="10">S27-2</strain>
    </source>
</reference>
<evidence type="ECO:0000256" key="8">
    <source>
        <dbReference type="PIRSR" id="PIRSR038994-3"/>
    </source>
</evidence>
<dbReference type="PANTHER" id="PTHR11113:SF14">
    <property type="entry name" value="N-ACETYLGLUCOSAMINE-6-PHOSPHATE DEACETYLASE"/>
    <property type="match status" value="1"/>
</dbReference>
<evidence type="ECO:0000256" key="7">
    <source>
        <dbReference type="PIRSR" id="PIRSR038994-2"/>
    </source>
</evidence>
<dbReference type="InterPro" id="IPR011059">
    <property type="entry name" value="Metal-dep_hydrolase_composite"/>
</dbReference>
<comment type="caution">
    <text evidence="10">The sequence shown here is derived from an EMBL/GenBank/DDBJ whole genome shotgun (WGS) entry which is preliminary data.</text>
</comment>
<dbReference type="GO" id="GO:0008448">
    <property type="term" value="F:N-acetylglucosamine-6-phosphate deacetylase activity"/>
    <property type="evidence" value="ECO:0007669"/>
    <property type="project" value="UniProtKB-UniRule"/>
</dbReference>
<feature type="binding site" evidence="8">
    <location>
        <position position="125"/>
    </location>
    <ligand>
        <name>Zn(2+)</name>
        <dbReference type="ChEBI" id="CHEBI:29105"/>
    </ligand>
</feature>
<keyword evidence="11" id="KW-1185">Reference proteome</keyword>
<dbReference type="InterPro" id="IPR003764">
    <property type="entry name" value="GlcNAc_6-P_deAcase"/>
</dbReference>
<evidence type="ECO:0000259" key="9">
    <source>
        <dbReference type="Pfam" id="PF01979"/>
    </source>
</evidence>
<feature type="binding site" evidence="7">
    <location>
        <position position="136"/>
    </location>
    <ligand>
        <name>substrate</name>
    </ligand>
</feature>
<comment type="catalytic activity">
    <reaction evidence="5">
        <text>N-acetyl-D-glucosamine 6-phosphate + H2O = D-glucosamine 6-phosphate + acetate</text>
        <dbReference type="Rhea" id="RHEA:22936"/>
        <dbReference type="ChEBI" id="CHEBI:15377"/>
        <dbReference type="ChEBI" id="CHEBI:30089"/>
        <dbReference type="ChEBI" id="CHEBI:57513"/>
        <dbReference type="ChEBI" id="CHEBI:58725"/>
        <dbReference type="EC" id="3.5.1.25"/>
    </reaction>
</comment>
<dbReference type="RefSeq" id="WP_186506192.1">
    <property type="nucleotide sequence ID" value="NZ_JACNEP010000005.1"/>
</dbReference>
<sequence>MSQTFIAKQLFDGSQFHDNIAFSVAHGKIDQLGSSVDSSQATKLDGLVTAGYVDAQVNGGGGVLFNQSPTTEALQKMVQGHATYGTTAMMPTLITDELPVIEAAADAMAQAIAQKMAGIAGVHFEGPHLSTPKRGIHSSDFIRPVSDKELAQYCRQDLGKVIVTVAPENVPADIIKELVANGVKVCLGHSNATSDIVLSALEAGASGFTHLYNAMSPLTSREPGMVGVALNDDNSYCGLIVDHHHLHPISSQLAIKAKGWQHIMLVTDAMAHVGSDIQSLPYLDTEIIRDGDKLTLPNGTLAGSALDMATAVRNCHKDLNLPLEQCLNMASIIPATYLGLQDSQGKLAQGFKADFILLDDNLQVMSTWIGGQSVFKHN</sequence>
<feature type="binding site" evidence="7">
    <location>
        <begin position="301"/>
        <end position="303"/>
    </location>
    <ligand>
        <name>substrate</name>
    </ligand>
</feature>
<feature type="binding site" evidence="7">
    <location>
        <begin position="213"/>
        <end position="214"/>
    </location>
    <ligand>
        <name>substrate</name>
    </ligand>
</feature>
<evidence type="ECO:0000256" key="2">
    <source>
        <dbReference type="ARBA" id="ARBA00022723"/>
    </source>
</evidence>
<comment type="similarity">
    <text evidence="1 5">Belongs to the metallo-dependent hydrolases superfamily. NagA family.</text>
</comment>
<dbReference type="GO" id="GO:0046872">
    <property type="term" value="F:metal ion binding"/>
    <property type="evidence" value="ECO:0007669"/>
    <property type="project" value="UniProtKB-KW"/>
</dbReference>
<dbReference type="PANTHER" id="PTHR11113">
    <property type="entry name" value="N-ACETYLGLUCOSAMINE-6-PHOSPHATE DEACETYLASE"/>
    <property type="match status" value="1"/>
</dbReference>
<feature type="binding site" evidence="7">
    <location>
        <position position="245"/>
    </location>
    <ligand>
        <name>substrate</name>
    </ligand>
</feature>
<organism evidence="10 11">
    <name type="scientific">Neptunicella marina</name>
    <dbReference type="NCBI Taxonomy" id="2125989"/>
    <lineage>
        <taxon>Bacteria</taxon>
        <taxon>Pseudomonadati</taxon>
        <taxon>Pseudomonadota</taxon>
        <taxon>Gammaproteobacteria</taxon>
        <taxon>Alteromonadales</taxon>
        <taxon>Alteromonadaceae</taxon>
        <taxon>Neptunicella</taxon>
    </lineage>
</organism>
<dbReference type="Gene3D" id="3.20.20.140">
    <property type="entry name" value="Metal-dependent hydrolases"/>
    <property type="match status" value="1"/>
</dbReference>
<gene>
    <name evidence="10" type="primary">nagA</name>
    <name evidence="10" type="ORF">H8B19_07495</name>
</gene>
<feature type="domain" description="Amidohydrolase-related" evidence="9">
    <location>
        <begin position="47"/>
        <end position="373"/>
    </location>
</feature>
<evidence type="ECO:0000313" key="10">
    <source>
        <dbReference type="EMBL" id="MBC3765715.1"/>
    </source>
</evidence>
<evidence type="ECO:0000256" key="3">
    <source>
        <dbReference type="ARBA" id="ARBA00022801"/>
    </source>
</evidence>
<dbReference type="AlphaFoldDB" id="A0A8J6IQ70"/>
<protein>
    <recommendedName>
        <fullName evidence="5">N-acetylgalactosamine-6-phosphate deacetylase</fullName>
        <ecNumber evidence="5">3.5.1.25</ecNumber>
    </recommendedName>
    <alternativeName>
        <fullName evidence="5">N-acetylglucosamine-6-phosphate deacetylase</fullName>
    </alternativeName>
</protein>
<evidence type="ECO:0000256" key="4">
    <source>
        <dbReference type="ARBA" id="ARBA00023277"/>
    </source>
</evidence>
<dbReference type="GO" id="GO:0006046">
    <property type="term" value="P:N-acetylglucosamine catabolic process"/>
    <property type="evidence" value="ECO:0007669"/>
    <property type="project" value="TreeGrafter"/>
</dbReference>
<dbReference type="EMBL" id="JACNEP010000005">
    <property type="protein sequence ID" value="MBC3765715.1"/>
    <property type="molecule type" value="Genomic_DNA"/>
</dbReference>
<comment type="cofactor">
    <cofactor evidence="8">
        <name>a divalent metal cation</name>
        <dbReference type="ChEBI" id="CHEBI:60240"/>
    </cofactor>
    <text evidence="8">Binds 1 divalent metal cation per subunit.</text>
</comment>
<dbReference type="Pfam" id="PF01979">
    <property type="entry name" value="Amidohydro_1"/>
    <property type="match status" value="1"/>
</dbReference>
<evidence type="ECO:0000256" key="6">
    <source>
        <dbReference type="PIRSR" id="PIRSR038994-1"/>
    </source>
</evidence>
<feature type="binding site" evidence="8">
    <location>
        <position position="210"/>
    </location>
    <ligand>
        <name>Zn(2+)</name>
        <dbReference type="ChEBI" id="CHEBI:29105"/>
    </ligand>
</feature>
<keyword evidence="2 8" id="KW-0479">Metal-binding</keyword>
<dbReference type="SUPFAM" id="SSF51556">
    <property type="entry name" value="Metallo-dependent hydrolases"/>
    <property type="match status" value="1"/>
</dbReference>
<evidence type="ECO:0000256" key="1">
    <source>
        <dbReference type="ARBA" id="ARBA00010716"/>
    </source>
</evidence>
<dbReference type="EC" id="3.5.1.25" evidence="5"/>